<gene>
    <name evidence="1" type="ORF">GCM10007170_18370</name>
</gene>
<dbReference type="InterPro" id="IPR055679">
    <property type="entry name" value="DUF7255"/>
</dbReference>
<dbReference type="Proteomes" id="UP000643279">
    <property type="component" value="Unassembled WGS sequence"/>
</dbReference>
<dbReference type="EMBL" id="BMFW01000006">
    <property type="protein sequence ID" value="GGH94659.1"/>
    <property type="molecule type" value="Genomic_DNA"/>
</dbReference>
<accession>A0ABQ2ARP4</accession>
<comment type="caution">
    <text evidence="1">The sequence shown here is derived from an EMBL/GenBank/DDBJ whole genome shotgun (WGS) entry which is preliminary data.</text>
</comment>
<dbReference type="RefSeq" id="WP_229748397.1">
    <property type="nucleotide sequence ID" value="NZ_BMFW01000006.1"/>
</dbReference>
<keyword evidence="2" id="KW-1185">Reference proteome</keyword>
<sequence length="201" mass="21740">MEAKEGLVPWATIEALPATAADTLLVIFRELGGVPAHHAALAPGGWDMQADQVLIEFDEDLHFNRYRAFSLATPWSAELPWSATYRAYSTGMEGMCLNAGGHGGKWANSSSDRLFGGSDEKEVLGPLGSSRWKQRALYDAINDAYALCSTQVSLARVSIHDQIGGLNVNQATKKDLLLEPEALRPFLLARTVPVEGLSTSP</sequence>
<name>A0ABQ2ARP4_9MICC</name>
<reference evidence="2" key="1">
    <citation type="journal article" date="2019" name="Int. J. Syst. Evol. Microbiol.">
        <title>The Global Catalogue of Microorganisms (GCM) 10K type strain sequencing project: providing services to taxonomists for standard genome sequencing and annotation.</title>
        <authorList>
            <consortium name="The Broad Institute Genomics Platform"/>
            <consortium name="The Broad Institute Genome Sequencing Center for Infectious Disease"/>
            <person name="Wu L."/>
            <person name="Ma J."/>
        </authorList>
    </citation>
    <scope>NUCLEOTIDE SEQUENCE [LARGE SCALE GENOMIC DNA]</scope>
    <source>
        <strain evidence="2">CGMCC 1.12778</strain>
    </source>
</reference>
<organism evidence="1 2">
    <name type="scientific">Arthrobacter liuii</name>
    <dbReference type="NCBI Taxonomy" id="1476996"/>
    <lineage>
        <taxon>Bacteria</taxon>
        <taxon>Bacillati</taxon>
        <taxon>Actinomycetota</taxon>
        <taxon>Actinomycetes</taxon>
        <taxon>Micrococcales</taxon>
        <taxon>Micrococcaceae</taxon>
        <taxon>Arthrobacter</taxon>
    </lineage>
</organism>
<dbReference type="Pfam" id="PF23913">
    <property type="entry name" value="DUF7255"/>
    <property type="match status" value="1"/>
</dbReference>
<proteinExistence type="predicted"/>
<protein>
    <submittedName>
        <fullName evidence="1">Uncharacterized protein</fullName>
    </submittedName>
</protein>
<evidence type="ECO:0000313" key="2">
    <source>
        <dbReference type="Proteomes" id="UP000643279"/>
    </source>
</evidence>
<evidence type="ECO:0000313" key="1">
    <source>
        <dbReference type="EMBL" id="GGH94659.1"/>
    </source>
</evidence>